<dbReference type="AlphaFoldDB" id="A0A4V3XL70"/>
<keyword evidence="3" id="KW-1185">Reference proteome</keyword>
<dbReference type="InterPro" id="IPR029044">
    <property type="entry name" value="Nucleotide-diphossugar_trans"/>
</dbReference>
<organism evidence="2 3">
    <name type="scientific">Neolewinella litorea</name>
    <dbReference type="NCBI Taxonomy" id="2562452"/>
    <lineage>
        <taxon>Bacteria</taxon>
        <taxon>Pseudomonadati</taxon>
        <taxon>Bacteroidota</taxon>
        <taxon>Saprospiria</taxon>
        <taxon>Saprospirales</taxon>
        <taxon>Lewinellaceae</taxon>
        <taxon>Neolewinella</taxon>
    </lineage>
</organism>
<dbReference type="CDD" id="cd00761">
    <property type="entry name" value="Glyco_tranf_GTA_type"/>
    <property type="match status" value="1"/>
</dbReference>
<dbReference type="PANTHER" id="PTHR43685">
    <property type="entry name" value="GLYCOSYLTRANSFERASE"/>
    <property type="match status" value="1"/>
</dbReference>
<evidence type="ECO:0000259" key="1">
    <source>
        <dbReference type="Pfam" id="PF00535"/>
    </source>
</evidence>
<dbReference type="EMBL" id="SRSF01000003">
    <property type="protein sequence ID" value="THH39723.1"/>
    <property type="molecule type" value="Genomic_DNA"/>
</dbReference>
<dbReference type="SUPFAM" id="SSF53448">
    <property type="entry name" value="Nucleotide-diphospho-sugar transferases"/>
    <property type="match status" value="1"/>
</dbReference>
<dbReference type="GO" id="GO:0016740">
    <property type="term" value="F:transferase activity"/>
    <property type="evidence" value="ECO:0007669"/>
    <property type="project" value="UniProtKB-KW"/>
</dbReference>
<dbReference type="Pfam" id="PF00535">
    <property type="entry name" value="Glycos_transf_2"/>
    <property type="match status" value="1"/>
</dbReference>
<reference evidence="2 3" key="1">
    <citation type="submission" date="2019-04" db="EMBL/GenBank/DDBJ databases">
        <title>Lewinella litorea sp. nov., isolated from a marine sand.</title>
        <authorList>
            <person name="Yoon J.-H."/>
        </authorList>
    </citation>
    <scope>NUCLEOTIDE SEQUENCE [LARGE SCALE GENOMIC DNA]</scope>
    <source>
        <strain evidence="2 3">HSMS-39</strain>
    </source>
</reference>
<accession>A0A4V3XL70</accession>
<feature type="domain" description="Glycosyltransferase 2-like" evidence="1">
    <location>
        <begin position="4"/>
        <end position="157"/>
    </location>
</feature>
<dbReference type="InterPro" id="IPR001173">
    <property type="entry name" value="Glyco_trans_2-like"/>
</dbReference>
<proteinExistence type="predicted"/>
<sequence>MKLSIIIPTLNAERFLPRTLKSALAAGAQVPGPWEIIAVDNGSSDRTLDLLKRAVKDHSGRIRLATCSTPGAAAARNLGASLSSGEWLQFLDADDTLAPDKITRQLELAHSADWVVGAYRHLYPDGSTEDSIPHADLWLGLFHDFRTGCTHSHLLRRTALDRAGGWDERLASNQDPELVFRLLKAETPHVIDPVVGSFYHHHDSADRITHRDPAGGCQRRVQMLAAANSYLIAHRPEYWREHAPYFLGALLRAIRMLATFDLESASDAYRAYFGHPNEWAIDQSYELVGRYTRLYPYLGFRNLERLRLALATVLPEALKRRLKA</sequence>
<dbReference type="InterPro" id="IPR050834">
    <property type="entry name" value="Glycosyltransf_2"/>
</dbReference>
<gene>
    <name evidence="2" type="ORF">E4021_08890</name>
</gene>
<comment type="caution">
    <text evidence="2">The sequence shown here is derived from an EMBL/GenBank/DDBJ whole genome shotgun (WGS) entry which is preliminary data.</text>
</comment>
<evidence type="ECO:0000313" key="2">
    <source>
        <dbReference type="EMBL" id="THH39723.1"/>
    </source>
</evidence>
<dbReference type="RefSeq" id="WP_136458501.1">
    <property type="nucleotide sequence ID" value="NZ_SRSF01000003.1"/>
</dbReference>
<dbReference type="Proteomes" id="UP000308528">
    <property type="component" value="Unassembled WGS sequence"/>
</dbReference>
<protein>
    <submittedName>
        <fullName evidence="2">Glycosyltransferase family 2 protein</fullName>
    </submittedName>
</protein>
<dbReference type="OrthoDB" id="6307329at2"/>
<evidence type="ECO:0000313" key="3">
    <source>
        <dbReference type="Proteomes" id="UP000308528"/>
    </source>
</evidence>
<dbReference type="PANTHER" id="PTHR43685:SF2">
    <property type="entry name" value="GLYCOSYLTRANSFERASE 2-LIKE DOMAIN-CONTAINING PROTEIN"/>
    <property type="match status" value="1"/>
</dbReference>
<keyword evidence="2" id="KW-0808">Transferase</keyword>
<name>A0A4V3XL70_9BACT</name>
<dbReference type="Gene3D" id="3.90.550.10">
    <property type="entry name" value="Spore Coat Polysaccharide Biosynthesis Protein SpsA, Chain A"/>
    <property type="match status" value="1"/>
</dbReference>